<dbReference type="EMBL" id="JAWDGP010001217">
    <property type="protein sequence ID" value="KAK3793555.1"/>
    <property type="molecule type" value="Genomic_DNA"/>
</dbReference>
<proteinExistence type="predicted"/>
<organism evidence="1 2">
    <name type="scientific">Elysia crispata</name>
    <name type="common">lettuce slug</name>
    <dbReference type="NCBI Taxonomy" id="231223"/>
    <lineage>
        <taxon>Eukaryota</taxon>
        <taxon>Metazoa</taxon>
        <taxon>Spiralia</taxon>
        <taxon>Lophotrochozoa</taxon>
        <taxon>Mollusca</taxon>
        <taxon>Gastropoda</taxon>
        <taxon>Heterobranchia</taxon>
        <taxon>Euthyneura</taxon>
        <taxon>Panpulmonata</taxon>
        <taxon>Sacoglossa</taxon>
        <taxon>Placobranchoidea</taxon>
        <taxon>Plakobranchidae</taxon>
        <taxon>Elysia</taxon>
    </lineage>
</organism>
<evidence type="ECO:0000313" key="1">
    <source>
        <dbReference type="EMBL" id="KAK3793555.1"/>
    </source>
</evidence>
<comment type="caution">
    <text evidence="1">The sequence shown here is derived from an EMBL/GenBank/DDBJ whole genome shotgun (WGS) entry which is preliminary data.</text>
</comment>
<accession>A0AAE1ATL5</accession>
<keyword evidence="2" id="KW-1185">Reference proteome</keyword>
<reference evidence="1" key="1">
    <citation type="journal article" date="2023" name="G3 (Bethesda)">
        <title>A reference genome for the long-term kleptoplast-retaining sea slug Elysia crispata morphotype clarki.</title>
        <authorList>
            <person name="Eastman K.E."/>
            <person name="Pendleton A.L."/>
            <person name="Shaikh M.A."/>
            <person name="Suttiyut T."/>
            <person name="Ogas R."/>
            <person name="Tomko P."/>
            <person name="Gavelis G."/>
            <person name="Widhalm J.R."/>
            <person name="Wisecaver J.H."/>
        </authorList>
    </citation>
    <scope>NUCLEOTIDE SEQUENCE</scope>
    <source>
        <strain evidence="1">ECLA1</strain>
    </source>
</reference>
<sequence>MWARTTLNPDRSIEFLNKIAEVGSFQAPDNTKTGTRGLNLVDEISEVIERCSCKRYHQGSNSSNTSRYVSKYGHSGSDNPNHVVLQIITRNKILKSTLAIKISQQREFYYNAATSLRSASARTGDQDSRTPGLGTLSRYLITVRSLESRVEIVTGIPVATDSPCL</sequence>
<dbReference type="Proteomes" id="UP001283361">
    <property type="component" value="Unassembled WGS sequence"/>
</dbReference>
<evidence type="ECO:0000313" key="2">
    <source>
        <dbReference type="Proteomes" id="UP001283361"/>
    </source>
</evidence>
<dbReference type="AlphaFoldDB" id="A0AAE1ATL5"/>
<name>A0AAE1ATL5_9GAST</name>
<protein>
    <submittedName>
        <fullName evidence="1">Uncharacterized protein</fullName>
    </submittedName>
</protein>
<gene>
    <name evidence="1" type="ORF">RRG08_023872</name>
</gene>